<dbReference type="EMBL" id="BMXI01000003">
    <property type="protein sequence ID" value="GHC46417.1"/>
    <property type="molecule type" value="Genomic_DNA"/>
</dbReference>
<dbReference type="Proteomes" id="UP000644507">
    <property type="component" value="Unassembled WGS sequence"/>
</dbReference>
<organism evidence="1 2">
    <name type="scientific">Roseibacillus persicicus</name>
    <dbReference type="NCBI Taxonomy" id="454148"/>
    <lineage>
        <taxon>Bacteria</taxon>
        <taxon>Pseudomonadati</taxon>
        <taxon>Verrucomicrobiota</taxon>
        <taxon>Verrucomicrobiia</taxon>
        <taxon>Verrucomicrobiales</taxon>
        <taxon>Verrucomicrobiaceae</taxon>
        <taxon>Roseibacillus</taxon>
    </lineage>
</organism>
<dbReference type="InterPro" id="IPR012657">
    <property type="entry name" value="23S_rRNA-intervening_sequence"/>
</dbReference>
<name>A0A918TF17_9BACT</name>
<dbReference type="RefSeq" id="WP_189567916.1">
    <property type="nucleotide sequence ID" value="NZ_BMXI01000003.1"/>
</dbReference>
<evidence type="ECO:0008006" key="3">
    <source>
        <dbReference type="Google" id="ProtNLM"/>
    </source>
</evidence>
<keyword evidence="2" id="KW-1185">Reference proteome</keyword>
<sequence>MAKGTQYELQERTYQFAVSVRRVLSEEDLPPVCWEDSKQLLRSSGSVGANYIEANDSLSQRDKIYRMRVARKEASESRHWARLLSQTLPASLRDEMATIEDEADQLARILTTIVKKLPPAE</sequence>
<dbReference type="PANTHER" id="PTHR38471">
    <property type="entry name" value="FOUR HELIX BUNDLE PROTEIN"/>
    <property type="match status" value="1"/>
</dbReference>
<dbReference type="InterPro" id="IPR036583">
    <property type="entry name" value="23S_rRNA_IVS_sf"/>
</dbReference>
<evidence type="ECO:0000313" key="2">
    <source>
        <dbReference type="Proteomes" id="UP000644507"/>
    </source>
</evidence>
<proteinExistence type="predicted"/>
<dbReference type="NCBIfam" id="TIGR02436">
    <property type="entry name" value="four helix bundle protein"/>
    <property type="match status" value="1"/>
</dbReference>
<dbReference type="AlphaFoldDB" id="A0A918TF17"/>
<dbReference type="PANTHER" id="PTHR38471:SF2">
    <property type="entry name" value="FOUR HELIX BUNDLE PROTEIN"/>
    <property type="match status" value="1"/>
</dbReference>
<gene>
    <name evidence="1" type="ORF">GCM10007100_10040</name>
</gene>
<evidence type="ECO:0000313" key="1">
    <source>
        <dbReference type="EMBL" id="GHC46417.1"/>
    </source>
</evidence>
<reference evidence="1" key="2">
    <citation type="submission" date="2020-09" db="EMBL/GenBank/DDBJ databases">
        <authorList>
            <person name="Sun Q."/>
            <person name="Kim S."/>
        </authorList>
    </citation>
    <scope>NUCLEOTIDE SEQUENCE</scope>
    <source>
        <strain evidence="1">KCTC 12988</strain>
    </source>
</reference>
<dbReference type="SUPFAM" id="SSF158446">
    <property type="entry name" value="IVS-encoded protein-like"/>
    <property type="match status" value="1"/>
</dbReference>
<accession>A0A918TF17</accession>
<reference evidence="1" key="1">
    <citation type="journal article" date="2014" name="Int. J. Syst. Evol. Microbiol.">
        <title>Complete genome sequence of Corynebacterium casei LMG S-19264T (=DSM 44701T), isolated from a smear-ripened cheese.</title>
        <authorList>
            <consortium name="US DOE Joint Genome Institute (JGI-PGF)"/>
            <person name="Walter F."/>
            <person name="Albersmeier A."/>
            <person name="Kalinowski J."/>
            <person name="Ruckert C."/>
        </authorList>
    </citation>
    <scope>NUCLEOTIDE SEQUENCE</scope>
    <source>
        <strain evidence="1">KCTC 12988</strain>
    </source>
</reference>
<protein>
    <recommendedName>
        <fullName evidence="3">Four helix bundle protein</fullName>
    </recommendedName>
</protein>
<dbReference type="Gene3D" id="1.20.1440.60">
    <property type="entry name" value="23S rRNA-intervening sequence"/>
    <property type="match status" value="1"/>
</dbReference>
<dbReference type="Pfam" id="PF05635">
    <property type="entry name" value="23S_rRNA_IVP"/>
    <property type="match status" value="1"/>
</dbReference>
<comment type="caution">
    <text evidence="1">The sequence shown here is derived from an EMBL/GenBank/DDBJ whole genome shotgun (WGS) entry which is preliminary data.</text>
</comment>